<dbReference type="Gene3D" id="3.90.190.20">
    <property type="entry name" value="Mur ligase, C-terminal domain"/>
    <property type="match status" value="1"/>
</dbReference>
<dbReference type="GO" id="GO:0047480">
    <property type="term" value="F:UDP-N-acetylmuramoyl-tripeptide-D-alanyl-D-alanine ligase activity"/>
    <property type="evidence" value="ECO:0007669"/>
    <property type="project" value="UniProtKB-UniRule"/>
</dbReference>
<dbReference type="InterPro" id="IPR004101">
    <property type="entry name" value="Mur_ligase_C"/>
</dbReference>
<evidence type="ECO:0000259" key="13">
    <source>
        <dbReference type="Pfam" id="PF01225"/>
    </source>
</evidence>
<dbReference type="Gene3D" id="3.40.1390.10">
    <property type="entry name" value="MurE/MurF, N-terminal domain"/>
    <property type="match status" value="1"/>
</dbReference>
<organism evidence="16 17">
    <name type="scientific">Allofrancisella inopinata</name>
    <dbReference type="NCBI Taxonomy" id="1085647"/>
    <lineage>
        <taxon>Bacteria</taxon>
        <taxon>Pseudomonadati</taxon>
        <taxon>Pseudomonadota</taxon>
        <taxon>Gammaproteobacteria</taxon>
        <taxon>Thiotrichales</taxon>
        <taxon>Francisellaceae</taxon>
        <taxon>Allofrancisella</taxon>
    </lineage>
</organism>
<comment type="catalytic activity">
    <reaction evidence="10 11">
        <text>D-alanyl-D-alanine + UDP-N-acetyl-alpha-D-muramoyl-L-alanyl-gamma-D-glutamyl-meso-2,6-diaminopimelate + ATP = UDP-N-acetyl-alpha-D-muramoyl-L-alanyl-gamma-D-glutamyl-meso-2,6-diaminopimeloyl-D-alanyl-D-alanine + ADP + phosphate + H(+)</text>
        <dbReference type="Rhea" id="RHEA:28374"/>
        <dbReference type="ChEBI" id="CHEBI:15378"/>
        <dbReference type="ChEBI" id="CHEBI:30616"/>
        <dbReference type="ChEBI" id="CHEBI:43474"/>
        <dbReference type="ChEBI" id="CHEBI:57822"/>
        <dbReference type="ChEBI" id="CHEBI:61386"/>
        <dbReference type="ChEBI" id="CHEBI:83905"/>
        <dbReference type="ChEBI" id="CHEBI:456216"/>
        <dbReference type="EC" id="6.3.2.10"/>
    </reaction>
</comment>
<evidence type="ECO:0000259" key="14">
    <source>
        <dbReference type="Pfam" id="PF02875"/>
    </source>
</evidence>
<evidence type="ECO:0000256" key="7">
    <source>
        <dbReference type="ARBA" id="ARBA00022984"/>
    </source>
</evidence>
<gene>
    <name evidence="10 16" type="primary">murF</name>
    <name evidence="16" type="ORF">E4K63_02100</name>
</gene>
<dbReference type="NCBIfam" id="TIGR01143">
    <property type="entry name" value="murF"/>
    <property type="match status" value="1"/>
</dbReference>
<comment type="similarity">
    <text evidence="10">Belongs to the MurCDEF family. MurF subfamily.</text>
</comment>
<feature type="domain" description="Mur ligase N-terminal catalytic" evidence="13">
    <location>
        <begin position="23"/>
        <end position="103"/>
    </location>
</feature>
<dbReference type="InterPro" id="IPR005863">
    <property type="entry name" value="UDP-N-AcMur_synth"/>
</dbReference>
<evidence type="ECO:0000256" key="2">
    <source>
        <dbReference type="ARBA" id="ARBA00022598"/>
    </source>
</evidence>
<comment type="pathway">
    <text evidence="10 11">Cell wall biogenesis; peptidoglycan biosynthesis.</text>
</comment>
<dbReference type="InterPro" id="IPR036565">
    <property type="entry name" value="Mur-like_cat_sf"/>
</dbReference>
<feature type="domain" description="Mur ligase central" evidence="15">
    <location>
        <begin position="104"/>
        <end position="288"/>
    </location>
</feature>
<dbReference type="InterPro" id="IPR035911">
    <property type="entry name" value="MurE/MurF_N"/>
</dbReference>
<evidence type="ECO:0000256" key="8">
    <source>
        <dbReference type="ARBA" id="ARBA00023306"/>
    </source>
</evidence>
<dbReference type="KEGG" id="aii:E4K63_02100"/>
<protein>
    <recommendedName>
        <fullName evidence="10 11">UDP-N-acetylmuramoyl-tripeptide--D-alanyl-D-alanine ligase</fullName>
        <ecNumber evidence="10 11">6.3.2.10</ecNumber>
    </recommendedName>
    <alternativeName>
        <fullName evidence="10">D-alanyl-D-alanine-adding enzyme</fullName>
    </alternativeName>
</protein>
<evidence type="ECO:0000256" key="4">
    <source>
        <dbReference type="ARBA" id="ARBA00022741"/>
    </source>
</evidence>
<dbReference type="HAMAP" id="MF_02019">
    <property type="entry name" value="MurF"/>
    <property type="match status" value="1"/>
</dbReference>
<dbReference type="EC" id="6.3.2.10" evidence="10 11"/>
<dbReference type="SUPFAM" id="SSF53244">
    <property type="entry name" value="MurD-like peptide ligases, peptide-binding domain"/>
    <property type="match status" value="1"/>
</dbReference>
<dbReference type="InterPro" id="IPR000713">
    <property type="entry name" value="Mur_ligase_N"/>
</dbReference>
<keyword evidence="5 10" id="KW-0067">ATP-binding</keyword>
<evidence type="ECO:0000256" key="5">
    <source>
        <dbReference type="ARBA" id="ARBA00022840"/>
    </source>
</evidence>
<evidence type="ECO:0000256" key="3">
    <source>
        <dbReference type="ARBA" id="ARBA00022618"/>
    </source>
</evidence>
<proteinExistence type="inferred from homology"/>
<keyword evidence="17" id="KW-1185">Reference proteome</keyword>
<feature type="domain" description="Mur ligase C-terminal" evidence="14">
    <location>
        <begin position="312"/>
        <end position="420"/>
    </location>
</feature>
<dbReference type="PANTHER" id="PTHR43024:SF1">
    <property type="entry name" value="UDP-N-ACETYLMURAMOYL-TRIPEPTIDE--D-ALANYL-D-ALANINE LIGASE"/>
    <property type="match status" value="1"/>
</dbReference>
<comment type="subcellular location">
    <subcellularLocation>
        <location evidence="10 11">Cytoplasm</location>
    </subcellularLocation>
</comment>
<evidence type="ECO:0000313" key="17">
    <source>
        <dbReference type="Proteomes" id="UP000502004"/>
    </source>
</evidence>
<dbReference type="Proteomes" id="UP000502004">
    <property type="component" value="Chromosome"/>
</dbReference>
<evidence type="ECO:0000256" key="10">
    <source>
        <dbReference type="HAMAP-Rule" id="MF_02019"/>
    </source>
</evidence>
<accession>A0AAE7CQB6</accession>
<evidence type="ECO:0000313" key="16">
    <source>
        <dbReference type="EMBL" id="QIV95686.1"/>
    </source>
</evidence>
<feature type="coiled-coil region" evidence="12">
    <location>
        <begin position="357"/>
        <end position="430"/>
    </location>
</feature>
<evidence type="ECO:0000256" key="6">
    <source>
        <dbReference type="ARBA" id="ARBA00022960"/>
    </source>
</evidence>
<comment type="function">
    <text evidence="10 11">Involved in cell wall formation. Catalyzes the final step in the synthesis of UDP-N-acetylmuramoyl-pentapeptide, the precursor of murein.</text>
</comment>
<keyword evidence="3 10" id="KW-0132">Cell division</keyword>
<keyword evidence="1 10" id="KW-0963">Cytoplasm</keyword>
<keyword evidence="6 10" id="KW-0133">Cell shape</keyword>
<dbReference type="EMBL" id="CP038241">
    <property type="protein sequence ID" value="QIV95686.1"/>
    <property type="molecule type" value="Genomic_DNA"/>
</dbReference>
<keyword evidence="12" id="KW-0175">Coiled coil</keyword>
<dbReference type="RefSeq" id="WP_133941581.1">
    <property type="nucleotide sequence ID" value="NZ_CP038241.1"/>
</dbReference>
<sequence>MITSLKDLAIQAGFEYIGKDVQIKNIVINSNDIKQDGLFVAIVANRDGHDFIPQAIVNGAKALLVSKKQNTDVPQIVCENTIRGLRKLAKEYRKSLKMPIISLTGSCGKTTVKEMIVALLSDKKVHFTKGNLNNYLGVPMTILETPQDADFAVIEAGTNVGGEIKAAAEIIQPDVAMITNVGASHLENLKSLDGVMAEKGELLKVTPQKGYCIVNLDDERISKYVSVLDCKKITCSMFNQMADIYIKGYDLIQDTYKVKLSIFSKEYEYFLPAIGKHNLFNSVLAIASVVAAGVDPKDFLKNTSKIINYKGRFCIEKLSEKLILVDDTYNASVAAVKAAIEDLAEFDGKKILAISSMKELGNEAENYHRQMGQWLQEAKFDRVFLYGDNSLLEIALSQIQSENVKLYETKEELKKDLEQVLKLYNDVATKVIVKGARSYEMEEIAQAVRGFIPIPT</sequence>
<dbReference type="GO" id="GO:0009252">
    <property type="term" value="P:peptidoglycan biosynthetic process"/>
    <property type="evidence" value="ECO:0007669"/>
    <property type="project" value="UniProtKB-UniRule"/>
</dbReference>
<dbReference type="GO" id="GO:0008360">
    <property type="term" value="P:regulation of cell shape"/>
    <property type="evidence" value="ECO:0007669"/>
    <property type="project" value="UniProtKB-KW"/>
</dbReference>
<evidence type="ECO:0000259" key="15">
    <source>
        <dbReference type="Pfam" id="PF08245"/>
    </source>
</evidence>
<dbReference type="AlphaFoldDB" id="A0AAE7CQB6"/>
<dbReference type="PANTHER" id="PTHR43024">
    <property type="entry name" value="UDP-N-ACETYLMURAMOYL-TRIPEPTIDE--D-ALANYL-D-ALANINE LIGASE"/>
    <property type="match status" value="1"/>
</dbReference>
<keyword evidence="4 10" id="KW-0547">Nucleotide-binding</keyword>
<dbReference type="Gene3D" id="3.40.1190.10">
    <property type="entry name" value="Mur-like, catalytic domain"/>
    <property type="match status" value="1"/>
</dbReference>
<dbReference type="GO" id="GO:0051301">
    <property type="term" value="P:cell division"/>
    <property type="evidence" value="ECO:0007669"/>
    <property type="project" value="UniProtKB-KW"/>
</dbReference>
<keyword evidence="7 10" id="KW-0573">Peptidoglycan synthesis</keyword>
<dbReference type="SUPFAM" id="SSF53623">
    <property type="entry name" value="MurD-like peptide ligases, catalytic domain"/>
    <property type="match status" value="1"/>
</dbReference>
<dbReference type="GO" id="GO:0071555">
    <property type="term" value="P:cell wall organization"/>
    <property type="evidence" value="ECO:0007669"/>
    <property type="project" value="UniProtKB-KW"/>
</dbReference>
<reference evidence="16 17" key="1">
    <citation type="submission" date="2019-03" db="EMBL/GenBank/DDBJ databases">
        <title>Complete Genome Sequence of Allofrancisella inopinata Strain SYSU YG23 Isolated from Water-Cooling Systems in China.</title>
        <authorList>
            <person name="Ohrman C."/>
            <person name="Uneklint I."/>
            <person name="Sjodin A."/>
        </authorList>
    </citation>
    <scope>NUCLEOTIDE SEQUENCE [LARGE SCALE GENOMIC DNA]</scope>
    <source>
        <strain evidence="16 17">SYSU YG23</strain>
    </source>
</reference>
<dbReference type="Pfam" id="PF08245">
    <property type="entry name" value="Mur_ligase_M"/>
    <property type="match status" value="1"/>
</dbReference>
<keyword evidence="2 10" id="KW-0436">Ligase</keyword>
<dbReference type="InterPro" id="IPR013221">
    <property type="entry name" value="Mur_ligase_cen"/>
</dbReference>
<evidence type="ECO:0000256" key="12">
    <source>
        <dbReference type="SAM" id="Coils"/>
    </source>
</evidence>
<evidence type="ECO:0000256" key="11">
    <source>
        <dbReference type="RuleBase" id="RU004136"/>
    </source>
</evidence>
<keyword evidence="8 10" id="KW-0131">Cell cycle</keyword>
<evidence type="ECO:0000256" key="9">
    <source>
        <dbReference type="ARBA" id="ARBA00023316"/>
    </source>
</evidence>
<dbReference type="InterPro" id="IPR051046">
    <property type="entry name" value="MurCDEF_CellWall_CoF430Synth"/>
</dbReference>
<dbReference type="InterPro" id="IPR036615">
    <property type="entry name" value="Mur_ligase_C_dom_sf"/>
</dbReference>
<dbReference type="GO" id="GO:0005524">
    <property type="term" value="F:ATP binding"/>
    <property type="evidence" value="ECO:0007669"/>
    <property type="project" value="UniProtKB-UniRule"/>
</dbReference>
<name>A0AAE7CQB6_9GAMM</name>
<dbReference type="SUPFAM" id="SSF63418">
    <property type="entry name" value="MurE/MurF N-terminal domain"/>
    <property type="match status" value="1"/>
</dbReference>
<feature type="binding site" evidence="10">
    <location>
        <begin position="105"/>
        <end position="111"/>
    </location>
    <ligand>
        <name>ATP</name>
        <dbReference type="ChEBI" id="CHEBI:30616"/>
    </ligand>
</feature>
<dbReference type="Pfam" id="PF01225">
    <property type="entry name" value="Mur_ligase"/>
    <property type="match status" value="1"/>
</dbReference>
<dbReference type="Pfam" id="PF02875">
    <property type="entry name" value="Mur_ligase_C"/>
    <property type="match status" value="1"/>
</dbReference>
<dbReference type="GO" id="GO:0005737">
    <property type="term" value="C:cytoplasm"/>
    <property type="evidence" value="ECO:0007669"/>
    <property type="project" value="UniProtKB-SubCell"/>
</dbReference>
<keyword evidence="9 10" id="KW-0961">Cell wall biogenesis/degradation</keyword>
<evidence type="ECO:0000256" key="1">
    <source>
        <dbReference type="ARBA" id="ARBA00022490"/>
    </source>
</evidence>